<sequence>MSYFLNFFPSTNEIKSDIKTNQQNRYTNSNEAVKTSVYHKEAPEPYVVPFGSDHPDHVFRNPIDTAILLVYLRLTLIITIDIYSESEPIFALNDLLYNSRKKDTIVVKEDDGSKVTYQKRILFNNLRENYELFKEENKNVWLSRSSFAELRPPFVVPKAALTYRNCLCLYHENVCLLLKSLDKYVDGRLCSSLQMFTDNMAEVTDEKIELQVNFAENFNIKEQDEIQKAHWNSKTLSIFTAYVWSKNEKFSFALPSLDVTHGKFVVDAALEMILNHIVTVLPNIKEVDCFSDGAASQFIQRFHFRNLVQIANERNIHLSWHFFATSHGKGVVDGIGGTVKRLVWSAILAGGVCRSAEDFIKIAKKKTKKVILIEITKNNIDNSKTKLENIFKMAKIIPETLKMHSVKVVDNNTLEFRYYSTCSQKKAVKY</sequence>
<accession>A0A8S2QGF2</accession>
<name>A0A8S2QGF2_9BILA</name>
<dbReference type="AlphaFoldDB" id="A0A8S2QGF2"/>
<protein>
    <submittedName>
        <fullName evidence="1">Uncharacterized protein</fullName>
    </submittedName>
</protein>
<dbReference type="Proteomes" id="UP000676336">
    <property type="component" value="Unassembled WGS sequence"/>
</dbReference>
<reference evidence="1" key="1">
    <citation type="submission" date="2021-02" db="EMBL/GenBank/DDBJ databases">
        <authorList>
            <person name="Nowell W R."/>
        </authorList>
    </citation>
    <scope>NUCLEOTIDE SEQUENCE</scope>
</reference>
<dbReference type="EMBL" id="CAJOBI010007886">
    <property type="protein sequence ID" value="CAF4097774.1"/>
    <property type="molecule type" value="Genomic_DNA"/>
</dbReference>
<dbReference type="PANTHER" id="PTHR46601">
    <property type="entry name" value="ULP_PROTEASE DOMAIN-CONTAINING PROTEIN"/>
    <property type="match status" value="1"/>
</dbReference>
<organism evidence="1 2">
    <name type="scientific">Rotaria magnacalcarata</name>
    <dbReference type="NCBI Taxonomy" id="392030"/>
    <lineage>
        <taxon>Eukaryota</taxon>
        <taxon>Metazoa</taxon>
        <taxon>Spiralia</taxon>
        <taxon>Gnathifera</taxon>
        <taxon>Rotifera</taxon>
        <taxon>Eurotatoria</taxon>
        <taxon>Bdelloidea</taxon>
        <taxon>Philodinida</taxon>
        <taxon>Philodinidae</taxon>
        <taxon>Rotaria</taxon>
    </lineage>
</organism>
<comment type="caution">
    <text evidence="1">The sequence shown here is derived from an EMBL/GenBank/DDBJ whole genome shotgun (WGS) entry which is preliminary data.</text>
</comment>
<dbReference type="PANTHER" id="PTHR46601:SF2">
    <property type="entry name" value="UBIQUITIN-LIKE PROTEASE FAMILY PROFILE DOMAIN-CONTAINING PROTEIN"/>
    <property type="match status" value="1"/>
</dbReference>
<evidence type="ECO:0000313" key="2">
    <source>
        <dbReference type="Proteomes" id="UP000676336"/>
    </source>
</evidence>
<evidence type="ECO:0000313" key="1">
    <source>
        <dbReference type="EMBL" id="CAF4097774.1"/>
    </source>
</evidence>
<proteinExistence type="predicted"/>
<gene>
    <name evidence="1" type="ORF">SMN809_LOCUS17188</name>
</gene>